<keyword evidence="1" id="KW-0378">Hydrolase</keyword>
<sequence>MVERIKHLPGVLVRYEPDADIAAAPVVFDSPHSGYAYPTDFNHAVPRDLLRRAEDAFVDDLYEAAPERGAGFLKALFPRAYIDPNRHEDEIDCAMLAEPWPRPVRATEKAEMGLGLVRRLIKGRVDIYDRPLRVAEIMARIEGYHRPYFAELEAMLDDRVARFGAVWHVNCHSMRTTGRQQGRSIPRDDFVLGDREGESCDPAFTEFVAMRLRDMGYSVEINHPFKGAELVQRFGRPWQGRHSLQIEVNRGLYMDEDRIEKHDGFPGLKADIERLMGDICSFAQEQAGGQR</sequence>
<dbReference type="AlphaFoldDB" id="A0A4R6WUK1"/>
<keyword evidence="2" id="KW-1185">Reference proteome</keyword>
<evidence type="ECO:0000313" key="1">
    <source>
        <dbReference type="EMBL" id="TDQ80618.1"/>
    </source>
</evidence>
<accession>A0A4R6WUK1</accession>
<name>A0A4R6WUK1_9PROT</name>
<dbReference type="SUPFAM" id="SSF53187">
    <property type="entry name" value="Zn-dependent exopeptidases"/>
    <property type="match status" value="1"/>
</dbReference>
<dbReference type="GO" id="GO:0016787">
    <property type="term" value="F:hydrolase activity"/>
    <property type="evidence" value="ECO:0007669"/>
    <property type="project" value="UniProtKB-KW"/>
</dbReference>
<reference evidence="1 2" key="1">
    <citation type="submission" date="2019-03" db="EMBL/GenBank/DDBJ databases">
        <title>Genomic Encyclopedia of Type Strains, Phase III (KMG-III): the genomes of soil and plant-associated and newly described type strains.</title>
        <authorList>
            <person name="Whitman W."/>
        </authorList>
    </citation>
    <scope>NUCLEOTIDE SEQUENCE [LARGE SCALE GENOMIC DNA]</scope>
    <source>
        <strain evidence="1 2">CGMCC 1.7660</strain>
    </source>
</reference>
<protein>
    <submittedName>
        <fullName evidence="1">N-formylglutamate amidohydrolase</fullName>
    </submittedName>
</protein>
<evidence type="ECO:0000313" key="2">
    <source>
        <dbReference type="Proteomes" id="UP000295783"/>
    </source>
</evidence>
<dbReference type="EMBL" id="SNYW01000011">
    <property type="protein sequence ID" value="TDQ80618.1"/>
    <property type="molecule type" value="Genomic_DNA"/>
</dbReference>
<gene>
    <name evidence="1" type="ORF">A8950_3153</name>
</gene>
<organism evidence="1 2">
    <name type="scientific">Dongia mobilis</name>
    <dbReference type="NCBI Taxonomy" id="578943"/>
    <lineage>
        <taxon>Bacteria</taxon>
        <taxon>Pseudomonadati</taxon>
        <taxon>Pseudomonadota</taxon>
        <taxon>Alphaproteobacteria</taxon>
        <taxon>Rhodospirillales</taxon>
        <taxon>Dongiaceae</taxon>
        <taxon>Dongia</taxon>
    </lineage>
</organism>
<comment type="caution">
    <text evidence="1">The sequence shown here is derived from an EMBL/GenBank/DDBJ whole genome shotgun (WGS) entry which is preliminary data.</text>
</comment>
<dbReference type="Pfam" id="PF05013">
    <property type="entry name" value="FGase"/>
    <property type="match status" value="1"/>
</dbReference>
<dbReference type="Proteomes" id="UP000295783">
    <property type="component" value="Unassembled WGS sequence"/>
</dbReference>
<dbReference type="InterPro" id="IPR007709">
    <property type="entry name" value="N-FG_amidohydro"/>
</dbReference>
<dbReference type="Gene3D" id="3.40.630.40">
    <property type="entry name" value="Zn-dependent exopeptidases"/>
    <property type="match status" value="1"/>
</dbReference>
<proteinExistence type="predicted"/>